<sequence>MINELQQQLHTIQIEQKRLTEVEDVLRTMRSIAIEATQCVGKRRLQLNDQFRELQAHLYYLEREKQEPFQQNTAN</sequence>
<proteinExistence type="predicted"/>
<dbReference type="EMBL" id="CP101462">
    <property type="protein sequence ID" value="UTT43789.1"/>
    <property type="molecule type" value="Genomic_DNA"/>
</dbReference>
<accession>A0ABY5FQW9</accession>
<name>A0ABY5FQW9_9BACL</name>
<dbReference type="Proteomes" id="UP001060325">
    <property type="component" value="Chromosome"/>
</dbReference>
<organism evidence="1 2">
    <name type="scientific">Exiguobacterium aurantiacum</name>
    <dbReference type="NCBI Taxonomy" id="33987"/>
    <lineage>
        <taxon>Bacteria</taxon>
        <taxon>Bacillati</taxon>
        <taxon>Bacillota</taxon>
        <taxon>Bacilli</taxon>
        <taxon>Bacillales</taxon>
        <taxon>Bacillales Family XII. Incertae Sedis</taxon>
        <taxon>Exiguobacterium</taxon>
    </lineage>
</organism>
<protein>
    <submittedName>
        <fullName evidence="1">Uncharacterized protein</fullName>
    </submittedName>
</protein>
<keyword evidence="2" id="KW-1185">Reference proteome</keyword>
<evidence type="ECO:0000313" key="1">
    <source>
        <dbReference type="EMBL" id="UTT43789.1"/>
    </source>
</evidence>
<reference evidence="1" key="1">
    <citation type="submission" date="2022-07" db="EMBL/GenBank/DDBJ databases">
        <title>Complete genome of CX2.</title>
        <authorList>
            <person name="Cao G."/>
        </authorList>
    </citation>
    <scope>NUCLEOTIDE SEQUENCE</scope>
    <source>
        <strain evidence="1">CX2</strain>
    </source>
</reference>
<dbReference type="RefSeq" id="WP_255178142.1">
    <property type="nucleotide sequence ID" value="NZ_CP101462.1"/>
</dbReference>
<evidence type="ECO:0000313" key="2">
    <source>
        <dbReference type="Proteomes" id="UP001060325"/>
    </source>
</evidence>
<gene>
    <name evidence="1" type="ORF">NMQ00_04605</name>
</gene>